<feature type="transmembrane region" description="Helical" evidence="6">
    <location>
        <begin position="41"/>
        <end position="63"/>
    </location>
</feature>
<feature type="transmembrane region" description="Helical" evidence="6">
    <location>
        <begin position="154"/>
        <end position="176"/>
    </location>
</feature>
<keyword evidence="5 6" id="KW-0472">Membrane</keyword>
<dbReference type="EMBL" id="CP094534">
    <property type="protein sequence ID" value="UOE35070.1"/>
    <property type="molecule type" value="Genomic_DNA"/>
</dbReference>
<comment type="subcellular location">
    <subcellularLocation>
        <location evidence="1">Cell membrane</location>
        <topology evidence="1">Multi-pass membrane protein</topology>
    </subcellularLocation>
</comment>
<feature type="transmembrane region" description="Helical" evidence="6">
    <location>
        <begin position="471"/>
        <end position="491"/>
    </location>
</feature>
<feature type="transmembrane region" description="Helical" evidence="6">
    <location>
        <begin position="84"/>
        <end position="107"/>
    </location>
</feature>
<dbReference type="PANTHER" id="PTHR30250:SF11">
    <property type="entry name" value="O-ANTIGEN TRANSPORTER-RELATED"/>
    <property type="match status" value="1"/>
</dbReference>
<keyword evidence="3 6" id="KW-0812">Transmembrane</keyword>
<feature type="transmembrane region" description="Helical" evidence="6">
    <location>
        <begin position="235"/>
        <end position="254"/>
    </location>
</feature>
<evidence type="ECO:0000256" key="4">
    <source>
        <dbReference type="ARBA" id="ARBA00022989"/>
    </source>
</evidence>
<evidence type="ECO:0000256" key="6">
    <source>
        <dbReference type="SAM" id="Phobius"/>
    </source>
</evidence>
<evidence type="ECO:0000256" key="3">
    <source>
        <dbReference type="ARBA" id="ARBA00022692"/>
    </source>
</evidence>
<keyword evidence="4 6" id="KW-1133">Transmembrane helix</keyword>
<proteinExistence type="predicted"/>
<feature type="transmembrane region" description="Helical" evidence="6">
    <location>
        <begin position="388"/>
        <end position="407"/>
    </location>
</feature>
<evidence type="ECO:0000313" key="7">
    <source>
        <dbReference type="EMBL" id="UOE35070.1"/>
    </source>
</evidence>
<protein>
    <submittedName>
        <fullName evidence="7">Polysaccharide biosynthesis C-terminal domain-containing protein</fullName>
    </submittedName>
</protein>
<keyword evidence="2" id="KW-1003">Cell membrane</keyword>
<name>A0ABY4B7R2_9BACT</name>
<accession>A0ABY4B7R2</accession>
<dbReference type="Pfam" id="PF01943">
    <property type="entry name" value="Polysacc_synt"/>
    <property type="match status" value="1"/>
</dbReference>
<gene>
    <name evidence="7" type="ORF">MTP16_05325</name>
</gene>
<keyword evidence="8" id="KW-1185">Reference proteome</keyword>
<evidence type="ECO:0000313" key="8">
    <source>
        <dbReference type="Proteomes" id="UP000831390"/>
    </source>
</evidence>
<organism evidence="7 8">
    <name type="scientific">Hymenobacter monticola</name>
    <dbReference type="NCBI Taxonomy" id="1705399"/>
    <lineage>
        <taxon>Bacteria</taxon>
        <taxon>Pseudomonadati</taxon>
        <taxon>Bacteroidota</taxon>
        <taxon>Cytophagia</taxon>
        <taxon>Cytophagales</taxon>
        <taxon>Hymenobacteraceae</taxon>
        <taxon>Hymenobacter</taxon>
    </lineage>
</organism>
<feature type="transmembrane region" description="Helical" evidence="6">
    <location>
        <begin position="356"/>
        <end position="376"/>
    </location>
</feature>
<feature type="transmembrane region" description="Helical" evidence="6">
    <location>
        <begin position="315"/>
        <end position="336"/>
    </location>
</feature>
<reference evidence="7 8" key="1">
    <citation type="submission" date="2022-03" db="EMBL/GenBank/DDBJ databases">
        <title>Hymenobactersp. isolated from the air.</title>
        <authorList>
            <person name="Won M."/>
            <person name="Kwon S.-W."/>
        </authorList>
    </citation>
    <scope>NUCLEOTIDE SEQUENCE [LARGE SCALE GENOMIC DNA]</scope>
    <source>
        <strain evidence="7 8">KACC 22596</strain>
    </source>
</reference>
<feature type="transmembrane region" description="Helical" evidence="6">
    <location>
        <begin position="196"/>
        <end position="215"/>
    </location>
</feature>
<evidence type="ECO:0000256" key="5">
    <source>
        <dbReference type="ARBA" id="ARBA00023136"/>
    </source>
</evidence>
<dbReference type="InterPro" id="IPR002797">
    <property type="entry name" value="Polysacc_synth"/>
</dbReference>
<dbReference type="PANTHER" id="PTHR30250">
    <property type="entry name" value="PST FAMILY PREDICTED COLANIC ACID TRANSPORTER"/>
    <property type="match status" value="1"/>
</dbReference>
<feature type="transmembrane region" description="Helical" evidence="6">
    <location>
        <begin position="413"/>
        <end position="432"/>
    </location>
</feature>
<feature type="transmembrane region" description="Helical" evidence="6">
    <location>
        <begin position="444"/>
        <end position="465"/>
    </location>
</feature>
<evidence type="ECO:0000256" key="1">
    <source>
        <dbReference type="ARBA" id="ARBA00004651"/>
    </source>
</evidence>
<feature type="transmembrane region" description="Helical" evidence="6">
    <location>
        <begin position="274"/>
        <end position="294"/>
    </location>
</feature>
<dbReference type="Proteomes" id="UP000831390">
    <property type="component" value="Chromosome"/>
</dbReference>
<dbReference type="InterPro" id="IPR050833">
    <property type="entry name" value="Poly_Biosynth_Transport"/>
</dbReference>
<sequence length="503" mass="55765">MSVAKRLASQTAVYGVSSIVGRVLTYLLVPFYTAAFAAAEYGVVTGLYAYVSFLNVVFTYGMETTYFRFANRPGTDRKDLYDRVLSLLLLSTAGLTVLLMLLARPLLALLEIPPGHDEYAYWVALILGLDALTAIPFARLRLENKARKFAGIKLAGIVVNVALNLFFIVLCPAVMSGKWLPALQPLVARVYDPTTGVGYVFLSNLVASGLTLLLLGRELLDFRFRLNLDFLKPLLAYAFPLMLMGLAGMVNETLDRILLPKWLPDNFYPGQSSLTAVGIYGACYKLSIFMQLVIQAFRYAAEPFFFSQSTEKNSPATFALILKWFTLCCAVIFVGISLNVEDIAGQFLKRPEYLQGIAVVPVLLLANLFLGVYYNLSVWFKLTDKTYFGTYIGAGGAVLTIVLNFLLIPVLGYMGSALATLACYFMMAILCWRLGERHFPVPYPALRLGLWLLFAVGLVALGWFISPQGWWARHAWHAGLTALFLAALYLVERPQRARATNAT</sequence>
<dbReference type="RefSeq" id="WP_243516538.1">
    <property type="nucleotide sequence ID" value="NZ_CP094534.1"/>
</dbReference>
<feature type="transmembrane region" description="Helical" evidence="6">
    <location>
        <begin position="12"/>
        <end position="35"/>
    </location>
</feature>
<evidence type="ECO:0000256" key="2">
    <source>
        <dbReference type="ARBA" id="ARBA00022475"/>
    </source>
</evidence>
<feature type="transmembrane region" description="Helical" evidence="6">
    <location>
        <begin position="119"/>
        <end position="142"/>
    </location>
</feature>